<dbReference type="STRING" id="485913.Krac_8980"/>
<keyword evidence="2" id="KW-1185">Reference proteome</keyword>
<comment type="caution">
    <text evidence="1">The sequence shown here is derived from an EMBL/GenBank/DDBJ whole genome shotgun (WGS) entry which is preliminary data.</text>
</comment>
<reference evidence="1 2" key="1">
    <citation type="journal article" date="2011" name="Stand. Genomic Sci.">
        <title>Non-contiguous finished genome sequence and contextual data of the filamentous soil bacterium Ktedonobacter racemifer type strain (SOSP1-21).</title>
        <authorList>
            <person name="Chang Y.J."/>
            <person name="Land M."/>
            <person name="Hauser L."/>
            <person name="Chertkov O."/>
            <person name="Del Rio T.G."/>
            <person name="Nolan M."/>
            <person name="Copeland A."/>
            <person name="Tice H."/>
            <person name="Cheng J.F."/>
            <person name="Lucas S."/>
            <person name="Han C."/>
            <person name="Goodwin L."/>
            <person name="Pitluck S."/>
            <person name="Ivanova N."/>
            <person name="Ovchinikova G."/>
            <person name="Pati A."/>
            <person name="Chen A."/>
            <person name="Palaniappan K."/>
            <person name="Mavromatis K."/>
            <person name="Liolios K."/>
            <person name="Brettin T."/>
            <person name="Fiebig A."/>
            <person name="Rohde M."/>
            <person name="Abt B."/>
            <person name="Goker M."/>
            <person name="Detter J.C."/>
            <person name="Woyke T."/>
            <person name="Bristow J."/>
            <person name="Eisen J.A."/>
            <person name="Markowitz V."/>
            <person name="Hugenholtz P."/>
            <person name="Kyrpides N.C."/>
            <person name="Klenk H.P."/>
            <person name="Lapidus A."/>
        </authorList>
    </citation>
    <scope>NUCLEOTIDE SEQUENCE [LARGE SCALE GENOMIC DNA]</scope>
    <source>
        <strain evidence="2">DSM 44963</strain>
    </source>
</reference>
<dbReference type="AlphaFoldDB" id="D6TQH0"/>
<sequence>MRIPWEKIVQEYGGVIAKVMAEVKTKYPTMVFPSSMLPASKADIKDAFDMFLEPGNFDLPKQQRSSMSSIYMVLDRFIDDEDAKAKDEEYQAFRKKAK</sequence>
<dbReference type="Proteomes" id="UP000004508">
    <property type="component" value="Unassembled WGS sequence"/>
</dbReference>
<proteinExistence type="predicted"/>
<accession>D6TQH0</accession>
<dbReference type="InParanoid" id="D6TQH0"/>
<gene>
    <name evidence="1" type="ORF">Krac_8980</name>
</gene>
<dbReference type="RefSeq" id="WP_007912966.1">
    <property type="nucleotide sequence ID" value="NZ_ADVG01000002.1"/>
</dbReference>
<dbReference type="EMBL" id="ADVG01000002">
    <property type="protein sequence ID" value="EFH87637.1"/>
    <property type="molecule type" value="Genomic_DNA"/>
</dbReference>
<protein>
    <submittedName>
        <fullName evidence="1">Uncharacterized protein</fullName>
    </submittedName>
</protein>
<evidence type="ECO:0000313" key="1">
    <source>
        <dbReference type="EMBL" id="EFH87637.1"/>
    </source>
</evidence>
<evidence type="ECO:0000313" key="2">
    <source>
        <dbReference type="Proteomes" id="UP000004508"/>
    </source>
</evidence>
<name>D6TQH0_KTERA</name>
<organism evidence="1 2">
    <name type="scientific">Ktedonobacter racemifer DSM 44963</name>
    <dbReference type="NCBI Taxonomy" id="485913"/>
    <lineage>
        <taxon>Bacteria</taxon>
        <taxon>Bacillati</taxon>
        <taxon>Chloroflexota</taxon>
        <taxon>Ktedonobacteria</taxon>
        <taxon>Ktedonobacterales</taxon>
        <taxon>Ktedonobacteraceae</taxon>
        <taxon>Ktedonobacter</taxon>
    </lineage>
</organism>